<organism evidence="3 4">
    <name type="scientific">Rhizophlyctis rosea</name>
    <dbReference type="NCBI Taxonomy" id="64517"/>
    <lineage>
        <taxon>Eukaryota</taxon>
        <taxon>Fungi</taxon>
        <taxon>Fungi incertae sedis</taxon>
        <taxon>Chytridiomycota</taxon>
        <taxon>Chytridiomycota incertae sedis</taxon>
        <taxon>Chytridiomycetes</taxon>
        <taxon>Rhizophlyctidales</taxon>
        <taxon>Rhizophlyctidaceae</taxon>
        <taxon>Rhizophlyctis</taxon>
    </lineage>
</organism>
<dbReference type="GO" id="GO:0071008">
    <property type="term" value="C:U2-type post-mRNA release spliceosomal complex"/>
    <property type="evidence" value="ECO:0007669"/>
    <property type="project" value="TreeGrafter"/>
</dbReference>
<feature type="non-terminal residue" evidence="3">
    <location>
        <position position="624"/>
    </location>
</feature>
<feature type="compositionally biased region" description="Acidic residues" evidence="1">
    <location>
        <begin position="118"/>
        <end position="163"/>
    </location>
</feature>
<feature type="compositionally biased region" description="Basic and acidic residues" evidence="1">
    <location>
        <begin position="394"/>
        <end position="408"/>
    </location>
</feature>
<keyword evidence="4" id="KW-1185">Reference proteome</keyword>
<feature type="compositionally biased region" description="Low complexity" evidence="1">
    <location>
        <begin position="300"/>
        <end position="309"/>
    </location>
</feature>
<feature type="region of interest" description="Disordered" evidence="1">
    <location>
        <begin position="360"/>
        <end position="426"/>
    </location>
</feature>
<feature type="compositionally biased region" description="Acidic residues" evidence="1">
    <location>
        <begin position="10"/>
        <end position="32"/>
    </location>
</feature>
<evidence type="ECO:0000259" key="2">
    <source>
        <dbReference type="PROSITE" id="PS50174"/>
    </source>
</evidence>
<dbReference type="GO" id="GO:0000390">
    <property type="term" value="P:spliceosomal complex disassembly"/>
    <property type="evidence" value="ECO:0007669"/>
    <property type="project" value="InterPro"/>
</dbReference>
<feature type="compositionally biased region" description="Low complexity" evidence="1">
    <location>
        <begin position="259"/>
        <end position="275"/>
    </location>
</feature>
<feature type="compositionally biased region" description="Polar residues" evidence="1">
    <location>
        <begin position="224"/>
        <end position="238"/>
    </location>
</feature>
<feature type="domain" description="G-patch" evidence="2">
    <location>
        <begin position="323"/>
        <end position="369"/>
    </location>
</feature>
<name>A0AAD5S1V1_9FUNG</name>
<dbReference type="InterPro" id="IPR000467">
    <property type="entry name" value="G_patch_dom"/>
</dbReference>
<feature type="compositionally biased region" description="Gly residues" evidence="1">
    <location>
        <begin position="184"/>
        <end position="205"/>
    </location>
</feature>
<dbReference type="PANTHER" id="PTHR23329:SF1">
    <property type="entry name" value="TUFTELIN-INTERACTING PROTEIN 11"/>
    <property type="match status" value="1"/>
</dbReference>
<dbReference type="Pfam" id="PF12457">
    <property type="entry name" value="TIP_N"/>
    <property type="match status" value="1"/>
</dbReference>
<reference evidence="3" key="1">
    <citation type="submission" date="2020-05" db="EMBL/GenBank/DDBJ databases">
        <title>Phylogenomic resolution of chytrid fungi.</title>
        <authorList>
            <person name="Stajich J.E."/>
            <person name="Amses K."/>
            <person name="Simmons R."/>
            <person name="Seto K."/>
            <person name="Myers J."/>
            <person name="Bonds A."/>
            <person name="Quandt C.A."/>
            <person name="Barry K."/>
            <person name="Liu P."/>
            <person name="Grigoriev I."/>
            <person name="Longcore J.E."/>
            <person name="James T.Y."/>
        </authorList>
    </citation>
    <scope>NUCLEOTIDE SEQUENCE</scope>
    <source>
        <strain evidence="3">JEL0318</strain>
    </source>
</reference>
<dbReference type="SMART" id="SM00443">
    <property type="entry name" value="G_patch"/>
    <property type="match status" value="1"/>
</dbReference>
<dbReference type="InterPro" id="IPR022159">
    <property type="entry name" value="STIP/TFIP11_N"/>
</dbReference>
<feature type="region of interest" description="Disordered" evidence="1">
    <location>
        <begin position="56"/>
        <end position="312"/>
    </location>
</feature>
<dbReference type="GO" id="GO:0003676">
    <property type="term" value="F:nucleic acid binding"/>
    <property type="evidence" value="ECO:0007669"/>
    <property type="project" value="InterPro"/>
</dbReference>
<protein>
    <recommendedName>
        <fullName evidence="2">G-patch domain-containing protein</fullName>
    </recommendedName>
</protein>
<evidence type="ECO:0000256" key="1">
    <source>
        <dbReference type="SAM" id="MobiDB-lite"/>
    </source>
</evidence>
<gene>
    <name evidence="3" type="ORF">HK097_004179</name>
</gene>
<evidence type="ECO:0000313" key="4">
    <source>
        <dbReference type="Proteomes" id="UP001212841"/>
    </source>
</evidence>
<dbReference type="PANTHER" id="PTHR23329">
    <property type="entry name" value="TUFTELIN-INTERACTING PROTEIN 11-RELATED"/>
    <property type="match status" value="1"/>
</dbReference>
<feature type="compositionally biased region" description="Polar residues" evidence="1">
    <location>
        <begin position="276"/>
        <end position="290"/>
    </location>
</feature>
<dbReference type="EMBL" id="JADGJD010002035">
    <property type="protein sequence ID" value="KAJ3035547.1"/>
    <property type="molecule type" value="Genomic_DNA"/>
</dbReference>
<proteinExistence type="predicted"/>
<comment type="caution">
    <text evidence="3">The sequence shown here is derived from an EMBL/GenBank/DDBJ whole genome shotgun (WGS) entry which is preliminary data.</text>
</comment>
<sequence>MGRRKKDFVCDDGDSSEGERPGEDDDNDAYDGFDDYKAQMARLGVSAADLADEMAVAGNRRKKQRRTKEDAIYGIFGEEEDDDGGGYGRRGGAGKNGSAGYMAGVKFVSSSSKNSKEMEEDEHDSDEGSDGDDEDGSEDRDEDVMDVDERDDAAPMEEDEELEDAPRIRLESEHPGLGSDRPGLGSGFGSGWGVGGAGLGFGRPGLGMNTEDDADSDGPRPGLGSSTSGLGFNRSTTDTPPPRGGLGSSTQPGLGFPISSRSGLGTSSPTLTPSSADTFIPTSFTSTRQNRQSRKATIGPTPSTPYKPTKPIDKDFAKFEQHTKGFGLKMLKKMGYVEGQGLGADGRGIATPIDVKVRPSKMGIGHRGFDERTEAVKREQREKGLDSDDDDELTTAKKEKKPKVDGWKKSSAGVGGKGRKKKPQYKTAEEIIREQESGPVPLTADIPQSSKIIDMTGKQTRVLDDLSNISSTAPFEESKYIPELLHNVRLIADLAKGDLEHVGRQIRIEASKREVLEKDTKRLEAAVEDEALVLSRLKGVQAIVEEIEKIGKSFTLGGGSLSTDETPEEIFGHVERMYGKAFGKLEGEFYQDVVLYGLDEVVVAALGPVFKKAVREWDVLGEPG</sequence>
<feature type="compositionally biased region" description="Gly residues" evidence="1">
    <location>
        <begin position="85"/>
        <end position="97"/>
    </location>
</feature>
<dbReference type="PROSITE" id="PS50174">
    <property type="entry name" value="G_PATCH"/>
    <property type="match status" value="1"/>
</dbReference>
<feature type="compositionally biased region" description="Basic and acidic residues" evidence="1">
    <location>
        <begin position="164"/>
        <end position="174"/>
    </location>
</feature>
<evidence type="ECO:0000313" key="3">
    <source>
        <dbReference type="EMBL" id="KAJ3035547.1"/>
    </source>
</evidence>
<accession>A0AAD5S1V1</accession>
<dbReference type="InterPro" id="IPR045211">
    <property type="entry name" value="TFP11/STIP/Ntr1"/>
</dbReference>
<feature type="region of interest" description="Disordered" evidence="1">
    <location>
        <begin position="1"/>
        <end position="32"/>
    </location>
</feature>
<dbReference type="AlphaFoldDB" id="A0AAD5S1V1"/>
<feature type="compositionally biased region" description="Basic and acidic residues" evidence="1">
    <location>
        <begin position="367"/>
        <end position="386"/>
    </location>
</feature>
<dbReference type="Proteomes" id="UP001212841">
    <property type="component" value="Unassembled WGS sequence"/>
</dbReference>
<dbReference type="Pfam" id="PF01585">
    <property type="entry name" value="G-patch"/>
    <property type="match status" value="1"/>
</dbReference>